<keyword evidence="3" id="KW-1185">Reference proteome</keyword>
<reference evidence="2" key="1">
    <citation type="submission" date="2013-11" db="EMBL/GenBank/DDBJ databases">
        <title>Genome sequence of the fusiform rust pathogen reveals effectors for host alternation and coevolution with pine.</title>
        <authorList>
            <consortium name="DOE Joint Genome Institute"/>
            <person name="Smith K."/>
            <person name="Pendleton A."/>
            <person name="Kubisiak T."/>
            <person name="Anderson C."/>
            <person name="Salamov A."/>
            <person name="Aerts A."/>
            <person name="Riley R."/>
            <person name="Clum A."/>
            <person name="Lindquist E."/>
            <person name="Ence D."/>
            <person name="Campbell M."/>
            <person name="Kronenberg Z."/>
            <person name="Feau N."/>
            <person name="Dhillon B."/>
            <person name="Hamelin R."/>
            <person name="Burleigh J."/>
            <person name="Smith J."/>
            <person name="Yandell M."/>
            <person name="Nelson C."/>
            <person name="Grigoriev I."/>
            <person name="Davis J."/>
        </authorList>
    </citation>
    <scope>NUCLEOTIDE SEQUENCE</scope>
    <source>
        <strain evidence="2">G11</strain>
    </source>
</reference>
<evidence type="ECO:0000256" key="1">
    <source>
        <dbReference type="SAM" id="SignalP"/>
    </source>
</evidence>
<protein>
    <submittedName>
        <fullName evidence="2">Uncharacterized protein</fullName>
    </submittedName>
</protein>
<evidence type="ECO:0000313" key="3">
    <source>
        <dbReference type="Proteomes" id="UP000886653"/>
    </source>
</evidence>
<feature type="signal peptide" evidence="1">
    <location>
        <begin position="1"/>
        <end position="20"/>
    </location>
</feature>
<feature type="chain" id="PRO_5040205126" evidence="1">
    <location>
        <begin position="21"/>
        <end position="161"/>
    </location>
</feature>
<keyword evidence="1" id="KW-0732">Signal</keyword>
<comment type="caution">
    <text evidence="2">The sequence shown here is derived from an EMBL/GenBank/DDBJ whole genome shotgun (WGS) entry which is preliminary data.</text>
</comment>
<dbReference type="EMBL" id="MU167540">
    <property type="protein sequence ID" value="KAG0139685.1"/>
    <property type="molecule type" value="Genomic_DNA"/>
</dbReference>
<name>A0A9P6N999_9BASI</name>
<gene>
    <name evidence="2" type="ORF">CROQUDRAFT_695600</name>
</gene>
<proteinExistence type="predicted"/>
<accession>A0A9P6N999</accession>
<organism evidence="2 3">
    <name type="scientific">Cronartium quercuum f. sp. fusiforme G11</name>
    <dbReference type="NCBI Taxonomy" id="708437"/>
    <lineage>
        <taxon>Eukaryota</taxon>
        <taxon>Fungi</taxon>
        <taxon>Dikarya</taxon>
        <taxon>Basidiomycota</taxon>
        <taxon>Pucciniomycotina</taxon>
        <taxon>Pucciniomycetes</taxon>
        <taxon>Pucciniales</taxon>
        <taxon>Coleosporiaceae</taxon>
        <taxon>Cronartium</taxon>
    </lineage>
</organism>
<evidence type="ECO:0000313" key="2">
    <source>
        <dbReference type="EMBL" id="KAG0139685.1"/>
    </source>
</evidence>
<dbReference type="OrthoDB" id="3253623at2759"/>
<dbReference type="AlphaFoldDB" id="A0A9P6N999"/>
<dbReference type="Proteomes" id="UP000886653">
    <property type="component" value="Unassembled WGS sequence"/>
</dbReference>
<sequence>MMQKISLWLCWFLSKPMVESSIVNWSATLNQGLDFKIHDIQQSPAWHDITWPPSSSIDPLDSKSPPLNLVFSLFCDWFNPRGNKNKGKLQSMGIIAMNCLNLPPAEWNLIRNTCLAGIMPGPNMPDVMTISHVLKGLVDELEILEKGIEIMTRQFPKGRII</sequence>